<accession>F4RET3</accession>
<feature type="compositionally biased region" description="Low complexity" evidence="1">
    <location>
        <begin position="100"/>
        <end position="117"/>
    </location>
</feature>
<feature type="compositionally biased region" description="Low complexity" evidence="1">
    <location>
        <begin position="51"/>
        <end position="60"/>
    </location>
</feature>
<dbReference type="RefSeq" id="XP_007407515.1">
    <property type="nucleotide sequence ID" value="XM_007407453.1"/>
</dbReference>
<dbReference type="Gene3D" id="3.30.70.141">
    <property type="entry name" value="Nucleoside diphosphate kinase-like domain"/>
    <property type="match status" value="1"/>
</dbReference>
<dbReference type="OrthoDB" id="2162449at2759"/>
<keyword evidence="3" id="KW-1185">Reference proteome</keyword>
<feature type="compositionally biased region" description="Basic and acidic residues" evidence="1">
    <location>
        <begin position="32"/>
        <end position="41"/>
    </location>
</feature>
<proteinExistence type="predicted"/>
<feature type="region of interest" description="Disordered" evidence="1">
    <location>
        <begin position="16"/>
        <end position="63"/>
    </location>
</feature>
<evidence type="ECO:0000313" key="2">
    <source>
        <dbReference type="EMBL" id="EGG09155.1"/>
    </source>
</evidence>
<dbReference type="GeneID" id="18925692"/>
<dbReference type="VEuPathDB" id="FungiDB:MELLADRAFT_115841"/>
<dbReference type="HOGENOM" id="CLU_1107334_0_0_1"/>
<dbReference type="AlphaFoldDB" id="F4RET3"/>
<dbReference type="KEGG" id="mlr:MELLADRAFT_115841"/>
<dbReference type="InterPro" id="IPR036850">
    <property type="entry name" value="NDK-like_dom_sf"/>
</dbReference>
<sequence length="251" mass="28543">MPINLRIGSSWSTHSILKRKDKNKSNKSNSNHHQDHNQIIREEEEEEEEQQQQQQQQQQEHSLSSLHIANQFNQTHSNSNYHHLHPTPPLPNRPTSNLHQQSFNNLNDSSSNSNLPSLQPFSPEYTIAILHIQNISSAIKTTIESRLTSTGFKFTSQLTINLSEDHQDHLINDLSPIAKSGFQSGLNLIYLLNRARAIQVWKDLVGQSNFIPTTNHSSDSTPTTISRPGSLSSMFGKDVIWAAENLEREWT</sequence>
<evidence type="ECO:0000313" key="3">
    <source>
        <dbReference type="Proteomes" id="UP000001072"/>
    </source>
</evidence>
<organism evidence="3">
    <name type="scientific">Melampsora larici-populina (strain 98AG31 / pathotype 3-4-7)</name>
    <name type="common">Poplar leaf rust fungus</name>
    <dbReference type="NCBI Taxonomy" id="747676"/>
    <lineage>
        <taxon>Eukaryota</taxon>
        <taxon>Fungi</taxon>
        <taxon>Dikarya</taxon>
        <taxon>Basidiomycota</taxon>
        <taxon>Pucciniomycotina</taxon>
        <taxon>Pucciniomycetes</taxon>
        <taxon>Pucciniales</taxon>
        <taxon>Melampsoraceae</taxon>
        <taxon>Melampsora</taxon>
    </lineage>
</organism>
<dbReference type="STRING" id="747676.F4RET3"/>
<name>F4RET3_MELLP</name>
<dbReference type="EMBL" id="GL883098">
    <property type="protein sequence ID" value="EGG09155.1"/>
    <property type="molecule type" value="Genomic_DNA"/>
</dbReference>
<dbReference type="Proteomes" id="UP000001072">
    <property type="component" value="Unassembled WGS sequence"/>
</dbReference>
<dbReference type="InParanoid" id="F4RET3"/>
<reference evidence="3" key="1">
    <citation type="journal article" date="2011" name="Proc. Natl. Acad. Sci. U.S.A.">
        <title>Obligate biotrophy features unraveled by the genomic analysis of rust fungi.</title>
        <authorList>
            <person name="Duplessis S."/>
            <person name="Cuomo C.A."/>
            <person name="Lin Y.-C."/>
            <person name="Aerts A."/>
            <person name="Tisserant E."/>
            <person name="Veneault-Fourrey C."/>
            <person name="Joly D.L."/>
            <person name="Hacquard S."/>
            <person name="Amselem J."/>
            <person name="Cantarel B.L."/>
            <person name="Chiu R."/>
            <person name="Coutinho P.M."/>
            <person name="Feau N."/>
            <person name="Field M."/>
            <person name="Frey P."/>
            <person name="Gelhaye E."/>
            <person name="Goldberg J."/>
            <person name="Grabherr M.G."/>
            <person name="Kodira C.D."/>
            <person name="Kohler A."/>
            <person name="Kuees U."/>
            <person name="Lindquist E.A."/>
            <person name="Lucas S.M."/>
            <person name="Mago R."/>
            <person name="Mauceli E."/>
            <person name="Morin E."/>
            <person name="Murat C."/>
            <person name="Pangilinan J.L."/>
            <person name="Park R."/>
            <person name="Pearson M."/>
            <person name="Quesneville H."/>
            <person name="Rouhier N."/>
            <person name="Sakthikumar S."/>
            <person name="Salamov A.A."/>
            <person name="Schmutz J."/>
            <person name="Selles B."/>
            <person name="Shapiro H."/>
            <person name="Tanguay P."/>
            <person name="Tuskan G.A."/>
            <person name="Henrissat B."/>
            <person name="Van de Peer Y."/>
            <person name="Rouze P."/>
            <person name="Ellis J.G."/>
            <person name="Dodds P.N."/>
            <person name="Schein J.E."/>
            <person name="Zhong S."/>
            <person name="Hamelin R.C."/>
            <person name="Grigoriev I.V."/>
            <person name="Szabo L.J."/>
            <person name="Martin F."/>
        </authorList>
    </citation>
    <scope>NUCLEOTIDE SEQUENCE [LARGE SCALE GENOMIC DNA]</scope>
    <source>
        <strain evidence="3">98AG31 / pathotype 3-4-7</strain>
    </source>
</reference>
<dbReference type="SUPFAM" id="SSF54919">
    <property type="entry name" value="Nucleoside diphosphate kinase, NDK"/>
    <property type="match status" value="1"/>
</dbReference>
<protein>
    <submittedName>
        <fullName evidence="2">Uncharacterized protein</fullName>
    </submittedName>
</protein>
<gene>
    <name evidence="2" type="ORF">MELLADRAFT_115841</name>
</gene>
<feature type="region of interest" description="Disordered" evidence="1">
    <location>
        <begin position="76"/>
        <end position="117"/>
    </location>
</feature>
<evidence type="ECO:0000256" key="1">
    <source>
        <dbReference type="SAM" id="MobiDB-lite"/>
    </source>
</evidence>